<dbReference type="Pfam" id="PF08797">
    <property type="entry name" value="HIRAN"/>
    <property type="match status" value="1"/>
</dbReference>
<organism evidence="4 5">
    <name type="scientific">Claviceps aff. purpurea</name>
    <dbReference type="NCBI Taxonomy" id="1967640"/>
    <lineage>
        <taxon>Eukaryota</taxon>
        <taxon>Fungi</taxon>
        <taxon>Dikarya</taxon>
        <taxon>Ascomycota</taxon>
        <taxon>Pezizomycotina</taxon>
        <taxon>Sordariomycetes</taxon>
        <taxon>Hypocreomycetidae</taxon>
        <taxon>Hypocreales</taxon>
        <taxon>Clavicipitaceae</taxon>
        <taxon>Claviceps</taxon>
    </lineage>
</organism>
<comment type="caution">
    <text evidence="4">The sequence shown here is derived from an EMBL/GenBank/DDBJ whole genome shotgun (WGS) entry which is preliminary data.</text>
</comment>
<evidence type="ECO:0000256" key="2">
    <source>
        <dbReference type="ARBA" id="ARBA00022801"/>
    </source>
</evidence>
<dbReference type="Proteomes" id="UP000707071">
    <property type="component" value="Unassembled WGS sequence"/>
</dbReference>
<evidence type="ECO:0000313" key="4">
    <source>
        <dbReference type="EMBL" id="KAG6294183.1"/>
    </source>
</evidence>
<evidence type="ECO:0000259" key="3">
    <source>
        <dbReference type="SMART" id="SM00910"/>
    </source>
</evidence>
<gene>
    <name evidence="4" type="ORF">E4U09_002707</name>
</gene>
<keyword evidence="5" id="KW-1185">Reference proteome</keyword>
<feature type="domain" description="HIRAN" evidence="3">
    <location>
        <begin position="92"/>
        <end position="165"/>
    </location>
</feature>
<keyword evidence="2" id="KW-0378">Hydrolase</keyword>
<dbReference type="SMART" id="SM00910">
    <property type="entry name" value="HIRAN"/>
    <property type="match status" value="1"/>
</dbReference>
<dbReference type="AlphaFoldDB" id="A0A9P7QHI1"/>
<dbReference type="GO" id="GO:0016818">
    <property type="term" value="F:hydrolase activity, acting on acid anhydrides, in phosphorus-containing anhydrides"/>
    <property type="evidence" value="ECO:0007669"/>
    <property type="project" value="InterPro"/>
</dbReference>
<dbReference type="EMBL" id="SRRH01000225">
    <property type="protein sequence ID" value="KAG6294183.1"/>
    <property type="molecule type" value="Genomic_DNA"/>
</dbReference>
<dbReference type="GO" id="GO:0008270">
    <property type="term" value="F:zinc ion binding"/>
    <property type="evidence" value="ECO:0007669"/>
    <property type="project" value="InterPro"/>
</dbReference>
<evidence type="ECO:0000313" key="5">
    <source>
        <dbReference type="Proteomes" id="UP000707071"/>
    </source>
</evidence>
<dbReference type="GO" id="GO:0003676">
    <property type="term" value="F:nucleic acid binding"/>
    <property type="evidence" value="ECO:0007669"/>
    <property type="project" value="InterPro"/>
</dbReference>
<evidence type="ECO:0000256" key="1">
    <source>
        <dbReference type="ARBA" id="ARBA00022723"/>
    </source>
</evidence>
<name>A0A9P7QHI1_9HYPO</name>
<accession>A0A9P7QHI1</accession>
<sequence>MPGPQKRTFRDVIDLTGDYGSQPEAKRHLPATANISTGLGGSSVYHPSPVGTQLGQVSMSSSQPMSFSQTAQYENEVLDLTQDDDGPARELYGVFNGKIVGIQYYKGQASPGEVVLCHREPENQYDRNAIRVDNVMSQQIGHLPRQIVQKLAKYVASRSITPSSIMH</sequence>
<reference evidence="4 5" key="1">
    <citation type="journal article" date="2020" name="bioRxiv">
        <title>Whole genome comparisons of ergot fungi reveals the divergence and evolution of species within the genus Claviceps are the result of varying mechanisms driving genome evolution and host range expansion.</title>
        <authorList>
            <person name="Wyka S.A."/>
            <person name="Mondo S.J."/>
            <person name="Liu M."/>
            <person name="Dettman J."/>
            <person name="Nalam V."/>
            <person name="Broders K.D."/>
        </authorList>
    </citation>
    <scope>NUCLEOTIDE SEQUENCE [LARGE SCALE GENOMIC DNA]</scope>
    <source>
        <strain evidence="4 5">Clav52</strain>
    </source>
</reference>
<proteinExistence type="predicted"/>
<dbReference type="Gene3D" id="3.30.70.2330">
    <property type="match status" value="1"/>
</dbReference>
<keyword evidence="1" id="KW-0479">Metal-binding</keyword>
<protein>
    <recommendedName>
        <fullName evidence="3">HIRAN domain-containing protein</fullName>
    </recommendedName>
</protein>
<dbReference type="InterPro" id="IPR014905">
    <property type="entry name" value="HIRAN"/>
</dbReference>